<dbReference type="KEGG" id="amah:DLM_1818"/>
<evidence type="ECO:0000313" key="1">
    <source>
        <dbReference type="EMBL" id="BBF85434.1"/>
    </source>
</evidence>
<reference evidence="1 2" key="2">
    <citation type="journal article" date="2017" name="Genome Announc.">
        <title>Draft genome sequence of Aquitalea magnusonii strain H3, a plant growth-promoting bacterium of duckweed Lemna minor.</title>
        <authorList>
            <person name="Ishizawa H."/>
            <person name="Kuroda M."/>
            <person name="Ike M."/>
        </authorList>
    </citation>
    <scope>NUCLEOTIDE SEQUENCE [LARGE SCALE GENOMIC DNA]</scope>
    <source>
        <strain evidence="1 2">H3</strain>
    </source>
</reference>
<evidence type="ECO:0000313" key="2">
    <source>
        <dbReference type="Proteomes" id="UP000198290"/>
    </source>
</evidence>
<dbReference type="AlphaFoldDB" id="A0A3G9GDJ5"/>
<name>A0A3G9GDJ5_9NEIS</name>
<gene>
    <name evidence="1" type="ORF">DLM_1818</name>
</gene>
<reference evidence="2" key="3">
    <citation type="journal article" date="2017" name="Plant Physiol. Biochem.">
        <title>Differential oxidative and antioxidative response of duckweed Lemna minor toward plant growth promoting/inhibiting bacteria.</title>
        <authorList>
            <person name="Ishizawa H."/>
            <person name="Kuroda M."/>
            <person name="Morikawa M."/>
            <person name="Ike M."/>
        </authorList>
    </citation>
    <scope>NUCLEOTIDE SEQUENCE [LARGE SCALE GENOMIC DNA]</scope>
    <source>
        <strain evidence="2">H3</strain>
    </source>
</reference>
<organism evidence="1 2">
    <name type="scientific">Aquitalea magnusonii</name>
    <dbReference type="NCBI Taxonomy" id="332411"/>
    <lineage>
        <taxon>Bacteria</taxon>
        <taxon>Pseudomonadati</taxon>
        <taxon>Pseudomonadota</taxon>
        <taxon>Betaproteobacteria</taxon>
        <taxon>Neisseriales</taxon>
        <taxon>Chromobacteriaceae</taxon>
        <taxon>Aquitalea</taxon>
    </lineage>
</organism>
<keyword evidence="2" id="KW-1185">Reference proteome</keyword>
<reference evidence="2" key="1">
    <citation type="journal article" date="2017" name="Biotechnol. Biofuels">
        <title>Evaluation of environmental bacterial communities as a factor affecting the growth of duckweed Lemna minor.</title>
        <authorList>
            <person name="Ishizawa H."/>
            <person name="Kuroda M."/>
            <person name="Morikawa M."/>
            <person name="Ike M."/>
        </authorList>
    </citation>
    <scope>NUCLEOTIDE SEQUENCE [LARGE SCALE GENOMIC DNA]</scope>
    <source>
        <strain evidence="2">H3</strain>
    </source>
</reference>
<protein>
    <submittedName>
        <fullName evidence="1">Uncharacterized protein</fullName>
    </submittedName>
</protein>
<accession>A0A3G9GDJ5</accession>
<proteinExistence type="predicted"/>
<dbReference type="Proteomes" id="UP000198290">
    <property type="component" value="Chromosome"/>
</dbReference>
<dbReference type="EMBL" id="AP018823">
    <property type="protein sequence ID" value="BBF85434.1"/>
    <property type="molecule type" value="Genomic_DNA"/>
</dbReference>
<sequence>MKTALYAVLGLLLVILLLMYQQPRFVMAFSDLITACF</sequence>